<keyword evidence="5 12" id="KW-0963">Cytoplasm</keyword>
<dbReference type="InterPro" id="IPR013785">
    <property type="entry name" value="Aldolase_TIM"/>
</dbReference>
<evidence type="ECO:0000256" key="3">
    <source>
        <dbReference type="ARBA" id="ARBA00007592"/>
    </source>
</evidence>
<keyword evidence="8 12" id="KW-0457">Lysine biosynthesis</keyword>
<evidence type="ECO:0000256" key="1">
    <source>
        <dbReference type="ARBA" id="ARBA00003294"/>
    </source>
</evidence>
<evidence type="ECO:0000256" key="15">
    <source>
        <dbReference type="PIRSR" id="PIRSR001365-2"/>
    </source>
</evidence>
<dbReference type="NCBIfam" id="TIGR00674">
    <property type="entry name" value="dapA"/>
    <property type="match status" value="1"/>
</dbReference>
<comment type="catalytic activity">
    <reaction evidence="11 12">
        <text>L-aspartate 4-semialdehyde + pyruvate = (2S,4S)-4-hydroxy-2,3,4,5-tetrahydrodipicolinate + H2O + H(+)</text>
        <dbReference type="Rhea" id="RHEA:34171"/>
        <dbReference type="ChEBI" id="CHEBI:15361"/>
        <dbReference type="ChEBI" id="CHEBI:15377"/>
        <dbReference type="ChEBI" id="CHEBI:15378"/>
        <dbReference type="ChEBI" id="CHEBI:67139"/>
        <dbReference type="ChEBI" id="CHEBI:537519"/>
        <dbReference type="EC" id="4.3.3.7"/>
    </reaction>
</comment>
<comment type="subunit">
    <text evidence="12">Homotetramer; dimer of dimers.</text>
</comment>
<evidence type="ECO:0000256" key="13">
    <source>
        <dbReference type="PIRNR" id="PIRNR001365"/>
    </source>
</evidence>
<keyword evidence="6 12" id="KW-0028">Amino-acid biosynthesis</keyword>
<evidence type="ECO:0000256" key="14">
    <source>
        <dbReference type="PIRSR" id="PIRSR001365-1"/>
    </source>
</evidence>
<comment type="caution">
    <text evidence="12">Was originally thought to be a dihydrodipicolinate synthase (DHDPS), catalyzing the condensation of (S)-aspartate-beta-semialdehyde [(S)-ASA] and pyruvate to dihydrodipicolinate (DHDP). However, it was shown in E.coli that the product of the enzymatic reaction is not dihydrodipicolinate but in fact (4S)-4-hydroxy-2,3,4,5-tetrahydro-(2S)-dipicolinic acid (HTPA), and that the consecutive dehydration reaction leading to DHDP is not spontaneous but catalyzed by DapB.</text>
</comment>
<dbReference type="PRINTS" id="PR00146">
    <property type="entry name" value="DHPICSNTHASE"/>
</dbReference>
<dbReference type="GO" id="GO:0009089">
    <property type="term" value="P:lysine biosynthetic process via diaminopimelate"/>
    <property type="evidence" value="ECO:0007669"/>
    <property type="project" value="UniProtKB-UniRule"/>
</dbReference>
<keyword evidence="7 12" id="KW-0220">Diaminopimelate biosynthesis</keyword>
<dbReference type="PROSITE" id="PS00666">
    <property type="entry name" value="DHDPS_2"/>
    <property type="match status" value="1"/>
</dbReference>
<evidence type="ECO:0000313" key="17">
    <source>
        <dbReference type="Proteomes" id="UP001143674"/>
    </source>
</evidence>
<evidence type="ECO:0000256" key="6">
    <source>
        <dbReference type="ARBA" id="ARBA00022605"/>
    </source>
</evidence>
<dbReference type="EMBL" id="JAIVEX010000005">
    <property type="protein sequence ID" value="MDB0522228.1"/>
    <property type="molecule type" value="Genomic_DNA"/>
</dbReference>
<reference evidence="16" key="1">
    <citation type="submission" date="2021-09" db="EMBL/GenBank/DDBJ databases">
        <title>Genomic analysis of Ralstonia spp.</title>
        <authorList>
            <person name="Aburjaile F."/>
            <person name="Ariute J.C."/>
            <person name="Pais A.K.L."/>
            <person name="Albuquerque G.M.R."/>
            <person name="Silva A.M.F."/>
            <person name="Brenig B."/>
            <person name="Azevedo V."/>
            <person name="Matiuzzi M."/>
            <person name="Ramos R."/>
            <person name="Goes-Neto A."/>
            <person name="Soares S."/>
            <person name="Iseppon A.M.B."/>
            <person name="Souza E."/>
            <person name="Gama M."/>
        </authorList>
    </citation>
    <scope>NUCLEOTIDE SEQUENCE</scope>
    <source>
        <strain evidence="16">B4</strain>
    </source>
</reference>
<evidence type="ECO:0000256" key="4">
    <source>
        <dbReference type="ARBA" id="ARBA00012086"/>
    </source>
</evidence>
<proteinExistence type="inferred from homology"/>
<evidence type="ECO:0000256" key="8">
    <source>
        <dbReference type="ARBA" id="ARBA00023154"/>
    </source>
</evidence>
<comment type="pathway">
    <text evidence="2 12">Amino-acid biosynthesis; L-lysine biosynthesis via DAP pathway; (S)-tetrahydrodipicolinate from L-aspartate: step 3/4.</text>
</comment>
<dbReference type="HAMAP" id="MF_00418">
    <property type="entry name" value="DapA"/>
    <property type="match status" value="1"/>
</dbReference>
<dbReference type="RefSeq" id="WP_003264231.1">
    <property type="nucleotide sequence ID" value="NZ_CDLX01000001.1"/>
</dbReference>
<comment type="caution">
    <text evidence="16">The sequence shown here is derived from an EMBL/GenBank/DDBJ whole genome shotgun (WGS) entry which is preliminary data.</text>
</comment>
<name>A0AAE3S798_RALSL</name>
<evidence type="ECO:0000256" key="2">
    <source>
        <dbReference type="ARBA" id="ARBA00005120"/>
    </source>
</evidence>
<dbReference type="EC" id="4.3.3.7" evidence="4 12"/>
<feature type="site" description="Part of a proton relay during catalysis" evidence="12">
    <location>
        <position position="46"/>
    </location>
</feature>
<accession>A0AAE3S798</accession>
<dbReference type="AlphaFoldDB" id="A0AAE3S798"/>
<keyword evidence="9 12" id="KW-0456">Lyase</keyword>
<dbReference type="KEGG" id="rsy:RSUY_15630"/>
<dbReference type="PIRSF" id="PIRSF001365">
    <property type="entry name" value="DHDPS"/>
    <property type="match status" value="1"/>
</dbReference>
<feature type="binding site" evidence="12 15">
    <location>
        <position position="205"/>
    </location>
    <ligand>
        <name>pyruvate</name>
        <dbReference type="ChEBI" id="CHEBI:15361"/>
    </ligand>
</feature>
<dbReference type="SMART" id="SM01130">
    <property type="entry name" value="DHDPS"/>
    <property type="match status" value="1"/>
</dbReference>
<keyword evidence="10 12" id="KW-0704">Schiff base</keyword>
<evidence type="ECO:0000256" key="5">
    <source>
        <dbReference type="ARBA" id="ARBA00022490"/>
    </source>
</evidence>
<dbReference type="SUPFAM" id="SSF51569">
    <property type="entry name" value="Aldolase"/>
    <property type="match status" value="1"/>
</dbReference>
<dbReference type="InterPro" id="IPR002220">
    <property type="entry name" value="DapA-like"/>
</dbReference>
<feature type="active site" description="Proton donor/acceptor" evidence="12 14">
    <location>
        <position position="135"/>
    </location>
</feature>
<dbReference type="GO" id="GO:0005829">
    <property type="term" value="C:cytosol"/>
    <property type="evidence" value="ECO:0007669"/>
    <property type="project" value="TreeGrafter"/>
</dbReference>
<dbReference type="GO" id="GO:0019877">
    <property type="term" value="P:diaminopimelate biosynthetic process"/>
    <property type="evidence" value="ECO:0007669"/>
    <property type="project" value="UniProtKB-UniRule"/>
</dbReference>
<evidence type="ECO:0000256" key="10">
    <source>
        <dbReference type="ARBA" id="ARBA00023270"/>
    </source>
</evidence>
<comment type="similarity">
    <text evidence="3 12 13">Belongs to the DapA family.</text>
</comment>
<feature type="active site" description="Schiff-base intermediate with substrate" evidence="12 14">
    <location>
        <position position="163"/>
    </location>
</feature>
<evidence type="ECO:0000256" key="7">
    <source>
        <dbReference type="ARBA" id="ARBA00022915"/>
    </source>
</evidence>
<dbReference type="PANTHER" id="PTHR12128">
    <property type="entry name" value="DIHYDRODIPICOLINATE SYNTHASE"/>
    <property type="match status" value="1"/>
</dbReference>
<evidence type="ECO:0000256" key="11">
    <source>
        <dbReference type="ARBA" id="ARBA00047836"/>
    </source>
</evidence>
<gene>
    <name evidence="12 16" type="primary">dapA</name>
    <name evidence="16" type="ORF">LBW55_11480</name>
</gene>
<protein>
    <recommendedName>
        <fullName evidence="4 12">4-hydroxy-tetrahydrodipicolinate synthase</fullName>
        <shortName evidence="12">HTPA synthase</shortName>
        <ecNumber evidence="4 12">4.3.3.7</ecNumber>
    </recommendedName>
</protein>
<dbReference type="InterPro" id="IPR020625">
    <property type="entry name" value="Schiff_base-form_aldolases_AS"/>
</dbReference>
<dbReference type="InterPro" id="IPR005263">
    <property type="entry name" value="DapA"/>
</dbReference>
<evidence type="ECO:0000256" key="12">
    <source>
        <dbReference type="HAMAP-Rule" id="MF_00418"/>
    </source>
</evidence>
<comment type="function">
    <text evidence="1 12">Catalyzes the condensation of (S)-aspartate-beta-semialdehyde [(S)-ASA] and pyruvate to 4-hydroxy-tetrahydrodipicolinate (HTPA).</text>
</comment>
<feature type="binding site" evidence="12">
    <location>
        <position position="47"/>
    </location>
    <ligand>
        <name>pyruvate</name>
        <dbReference type="ChEBI" id="CHEBI:15361"/>
    </ligand>
</feature>
<dbReference type="Gene3D" id="3.20.20.70">
    <property type="entry name" value="Aldolase class I"/>
    <property type="match status" value="1"/>
</dbReference>
<feature type="site" description="Part of a proton relay during catalysis" evidence="12">
    <location>
        <position position="109"/>
    </location>
</feature>
<dbReference type="Pfam" id="PF00701">
    <property type="entry name" value="DHDPS"/>
    <property type="match status" value="1"/>
</dbReference>
<sequence>MTQISGSLVAIVTPMHEDGSLDFPSLRSLIDWHIAEGTDGIVIVGTSGESPTVSVDEHRELIRVAVEQVNKRIPVIAGTGGNSTTEAVELTAYAKSVGADASLQVVPYYNKPTQEGMYLHFRKVAESVDLPVILYNVPGRTVADMSVDTMLRLAQVPGVIGVKEATGNIDRAAQLIKSAPASFNIYSGDDPTAIALMLLGGHGNISVTANVAPRAMHELCAAAMRGDVETARRIHMQLLSVHKNLFVESNPIPVKWALQAMGKMAGGIRLPLTPLAPQYHEVVRASLQDAGLLS</sequence>
<dbReference type="PANTHER" id="PTHR12128:SF66">
    <property type="entry name" value="4-HYDROXY-2-OXOGLUTARATE ALDOLASE, MITOCHONDRIAL"/>
    <property type="match status" value="1"/>
</dbReference>
<dbReference type="GO" id="GO:0008840">
    <property type="term" value="F:4-hydroxy-tetrahydrodipicolinate synthase activity"/>
    <property type="evidence" value="ECO:0007669"/>
    <property type="project" value="UniProtKB-UniRule"/>
</dbReference>
<dbReference type="Proteomes" id="UP001143674">
    <property type="component" value="Unassembled WGS sequence"/>
</dbReference>
<dbReference type="CDD" id="cd00950">
    <property type="entry name" value="DHDPS"/>
    <property type="match status" value="1"/>
</dbReference>
<organism evidence="16 17">
    <name type="scientific">Ralstonia solanacearum</name>
    <name type="common">Pseudomonas solanacearum</name>
    <dbReference type="NCBI Taxonomy" id="305"/>
    <lineage>
        <taxon>Bacteria</taxon>
        <taxon>Pseudomonadati</taxon>
        <taxon>Pseudomonadota</taxon>
        <taxon>Betaproteobacteria</taxon>
        <taxon>Burkholderiales</taxon>
        <taxon>Burkholderiaceae</taxon>
        <taxon>Ralstonia</taxon>
        <taxon>Ralstonia solanacearum species complex</taxon>
    </lineage>
</organism>
<evidence type="ECO:0000313" key="16">
    <source>
        <dbReference type="EMBL" id="MDB0522228.1"/>
    </source>
</evidence>
<evidence type="ECO:0000256" key="9">
    <source>
        <dbReference type="ARBA" id="ARBA00023239"/>
    </source>
</evidence>
<comment type="subcellular location">
    <subcellularLocation>
        <location evidence="12">Cytoplasm</location>
    </subcellularLocation>
</comment>